<proteinExistence type="predicted"/>
<reference evidence="1 2" key="1">
    <citation type="journal article" date="2022" name="Genome Biol. Evol.">
        <title>The Spruce Budworm Genome: Reconstructing the Evolutionary History of Antifreeze Proteins.</title>
        <authorList>
            <person name="Beliveau C."/>
            <person name="Gagne P."/>
            <person name="Picq S."/>
            <person name="Vernygora O."/>
            <person name="Keeling C.I."/>
            <person name="Pinkney K."/>
            <person name="Doucet D."/>
            <person name="Wen F."/>
            <person name="Johnston J.S."/>
            <person name="Maaroufi H."/>
            <person name="Boyle B."/>
            <person name="Laroche J."/>
            <person name="Dewar K."/>
            <person name="Juretic N."/>
            <person name="Blackburn G."/>
            <person name="Nisole A."/>
            <person name="Brunet B."/>
            <person name="Brandao M."/>
            <person name="Lumley L."/>
            <person name="Duan J."/>
            <person name="Quan G."/>
            <person name="Lucarotti C.J."/>
            <person name="Roe A.D."/>
            <person name="Sperling F.A.H."/>
            <person name="Levesque R.C."/>
            <person name="Cusson M."/>
        </authorList>
    </citation>
    <scope>NUCLEOTIDE SEQUENCE [LARGE SCALE GENOMIC DNA]</scope>
    <source>
        <strain evidence="1">Glfc:IPQL:Cfum</strain>
    </source>
</reference>
<name>A0ACC0JGK3_CHOFU</name>
<keyword evidence="2" id="KW-1185">Reference proteome</keyword>
<dbReference type="EMBL" id="CM046125">
    <property type="protein sequence ID" value="KAI8423209.1"/>
    <property type="molecule type" value="Genomic_DNA"/>
</dbReference>
<organism evidence="1 2">
    <name type="scientific">Choristoneura fumiferana</name>
    <name type="common">Spruce budworm moth</name>
    <name type="synonym">Archips fumiferana</name>
    <dbReference type="NCBI Taxonomy" id="7141"/>
    <lineage>
        <taxon>Eukaryota</taxon>
        <taxon>Metazoa</taxon>
        <taxon>Ecdysozoa</taxon>
        <taxon>Arthropoda</taxon>
        <taxon>Hexapoda</taxon>
        <taxon>Insecta</taxon>
        <taxon>Pterygota</taxon>
        <taxon>Neoptera</taxon>
        <taxon>Endopterygota</taxon>
        <taxon>Lepidoptera</taxon>
        <taxon>Glossata</taxon>
        <taxon>Ditrysia</taxon>
        <taxon>Tortricoidea</taxon>
        <taxon>Tortricidae</taxon>
        <taxon>Tortricinae</taxon>
        <taxon>Choristoneura</taxon>
    </lineage>
</organism>
<sequence length="243" mass="26188">MRCYLAALVCLAVARAMPTIEKESNDPNLVASVLGVVKECSEGDVSLCLKEKALKYVETLSSAREMSITDGVTLVGNGSPRSARALEPLSEEPKAREAQVEARLLDSAADLLENHVIQFRLPSSTVEGMKRSLEEARGKKKKIKQLLPLLALAKLKITALIPLFLGIIAFAAAKAVLLAKVALLVAGILALKKLLASKHHETSYEVVAHPHHEEHSYSSSGHGWGRTIDDAQNLAYGAHVKSD</sequence>
<dbReference type="Proteomes" id="UP001064048">
    <property type="component" value="Chromosome 25"/>
</dbReference>
<accession>A0ACC0JGK3</accession>
<gene>
    <name evidence="1" type="ORF">MSG28_014247</name>
</gene>
<protein>
    <submittedName>
        <fullName evidence="1">Uncharacterized protein</fullName>
    </submittedName>
</protein>
<evidence type="ECO:0000313" key="2">
    <source>
        <dbReference type="Proteomes" id="UP001064048"/>
    </source>
</evidence>
<comment type="caution">
    <text evidence="1">The sequence shown here is derived from an EMBL/GenBank/DDBJ whole genome shotgun (WGS) entry which is preliminary data.</text>
</comment>
<evidence type="ECO:0000313" key="1">
    <source>
        <dbReference type="EMBL" id="KAI8423209.1"/>
    </source>
</evidence>